<accession>A0A250F537</accession>
<dbReference type="EMBL" id="CP022383">
    <property type="protein sequence ID" value="ATA80211.1"/>
    <property type="molecule type" value="Genomic_DNA"/>
</dbReference>
<dbReference type="Proteomes" id="UP000217334">
    <property type="component" value="Chromosome"/>
</dbReference>
<dbReference type="AlphaFoldDB" id="A0A250F537"/>
<reference evidence="2" key="1">
    <citation type="submission" date="2017-06" db="EMBL/GenBank/DDBJ databases">
        <title>Capnocytophaga spp. assemblies.</title>
        <authorList>
            <person name="Gulvik C.A."/>
        </authorList>
    </citation>
    <scope>NUCLEOTIDE SEQUENCE [LARGE SCALE GENOMIC DNA]</scope>
    <source>
        <strain evidence="2">H4486</strain>
    </source>
</reference>
<protein>
    <submittedName>
        <fullName evidence="1">Uncharacterized protein</fullName>
    </submittedName>
</protein>
<organism evidence="1 2">
    <name type="scientific">Capnocytophaga sputigena</name>
    <dbReference type="NCBI Taxonomy" id="1019"/>
    <lineage>
        <taxon>Bacteria</taxon>
        <taxon>Pseudomonadati</taxon>
        <taxon>Bacteroidota</taxon>
        <taxon>Flavobacteriia</taxon>
        <taxon>Flavobacteriales</taxon>
        <taxon>Flavobacteriaceae</taxon>
        <taxon>Capnocytophaga</taxon>
    </lineage>
</organism>
<name>A0A250F537_CAPSP</name>
<sequence>MVENNRFIRCFLFEGKGSNKFSINKFYNLLKLKSYLYSLASYPKTGTLIADFPEIKYKSPNYILQYFEQKGSFPQIFPLGIGD</sequence>
<gene>
    <name evidence="1" type="ORF">CGC59_11225</name>
</gene>
<evidence type="ECO:0000313" key="2">
    <source>
        <dbReference type="Proteomes" id="UP000217334"/>
    </source>
</evidence>
<evidence type="ECO:0000313" key="1">
    <source>
        <dbReference type="EMBL" id="ATA80211.1"/>
    </source>
</evidence>
<proteinExistence type="predicted"/>